<evidence type="ECO:0000256" key="11">
    <source>
        <dbReference type="ARBA" id="ARBA00042931"/>
    </source>
</evidence>
<dbReference type="InterPro" id="IPR029034">
    <property type="entry name" value="Cystine-knot_cytokine"/>
</dbReference>
<dbReference type="SUPFAM" id="SSF57501">
    <property type="entry name" value="Cystine-knot cytokines"/>
    <property type="match status" value="1"/>
</dbReference>
<evidence type="ECO:0000256" key="7">
    <source>
        <dbReference type="ARBA" id="ARBA00037283"/>
    </source>
</evidence>
<dbReference type="GO" id="GO:0005615">
    <property type="term" value="C:extracellular space"/>
    <property type="evidence" value="ECO:0000318"/>
    <property type="project" value="GO_Central"/>
</dbReference>
<keyword evidence="5" id="KW-1015">Disulfide bond</keyword>
<evidence type="ECO:0000256" key="12">
    <source>
        <dbReference type="SAM" id="SignalP"/>
    </source>
</evidence>
<dbReference type="GeneID" id="100074530"/>
<reference evidence="14 15" key="1">
    <citation type="journal article" date="2008" name="Nature">
        <title>Genome analysis of the platypus reveals unique signatures of evolution.</title>
        <authorList>
            <person name="Warren W.C."/>
            <person name="Hillier L.W."/>
            <person name="Marshall Graves J.A."/>
            <person name="Birney E."/>
            <person name="Ponting C.P."/>
            <person name="Grutzner F."/>
            <person name="Belov K."/>
            <person name="Miller W."/>
            <person name="Clarke L."/>
            <person name="Chinwalla A.T."/>
            <person name="Yang S.P."/>
            <person name="Heger A."/>
            <person name="Locke D.P."/>
            <person name="Miethke P."/>
            <person name="Waters P.D."/>
            <person name="Veyrunes F."/>
            <person name="Fulton L."/>
            <person name="Fulton B."/>
            <person name="Graves T."/>
            <person name="Wallis J."/>
            <person name="Puente X.S."/>
            <person name="Lopez-Otin C."/>
            <person name="Ordonez G.R."/>
            <person name="Eichler E.E."/>
            <person name="Chen L."/>
            <person name="Cheng Z."/>
            <person name="Deakin J.E."/>
            <person name="Alsop A."/>
            <person name="Thompson K."/>
            <person name="Kirby P."/>
            <person name="Papenfuss A.T."/>
            <person name="Wakefield M.J."/>
            <person name="Olender T."/>
            <person name="Lancet D."/>
            <person name="Huttley G.A."/>
            <person name="Smit A.F."/>
            <person name="Pask A."/>
            <person name="Temple-Smith P."/>
            <person name="Batzer M.A."/>
            <person name="Walker J.A."/>
            <person name="Konkel M.K."/>
            <person name="Harris R.S."/>
            <person name="Whittington C.M."/>
            <person name="Wong E.S."/>
            <person name="Gemmell N.J."/>
            <person name="Buschiazzo E."/>
            <person name="Vargas Jentzsch I.M."/>
            <person name="Merkel A."/>
            <person name="Schmitz J."/>
            <person name="Zemann A."/>
            <person name="Churakov G."/>
            <person name="Kriegs J.O."/>
            <person name="Brosius J."/>
            <person name="Murchison E.P."/>
            <person name="Sachidanandam R."/>
            <person name="Smith C."/>
            <person name="Hannon G.J."/>
            <person name="Tsend-Ayush E."/>
            <person name="McMillan D."/>
            <person name="Attenborough R."/>
            <person name="Rens W."/>
            <person name="Ferguson-Smith M."/>
            <person name="Lefevre C.M."/>
            <person name="Sharp J.A."/>
            <person name="Nicholas K.R."/>
            <person name="Ray D.A."/>
            <person name="Kube M."/>
            <person name="Reinhardt R."/>
            <person name="Pringle T.H."/>
            <person name="Taylor J."/>
            <person name="Jones R.C."/>
            <person name="Nixon B."/>
            <person name="Dacheux J.L."/>
            <person name="Niwa H."/>
            <person name="Sekita Y."/>
            <person name="Huang X."/>
            <person name="Stark A."/>
            <person name="Kheradpour P."/>
            <person name="Kellis M."/>
            <person name="Flicek P."/>
            <person name="Chen Y."/>
            <person name="Webber C."/>
            <person name="Hardison R."/>
            <person name="Nelson J."/>
            <person name="Hallsworth-Pepin K."/>
            <person name="Delehaunty K."/>
            <person name="Markovic C."/>
            <person name="Minx P."/>
            <person name="Feng Y."/>
            <person name="Kremitzki C."/>
            <person name="Mitreva M."/>
            <person name="Glasscock J."/>
            <person name="Wylie T."/>
            <person name="Wohldmann P."/>
            <person name="Thiru P."/>
            <person name="Nhan M.N."/>
            <person name="Pohl C.S."/>
            <person name="Smith S.M."/>
            <person name="Hou S."/>
            <person name="Nefedov M."/>
            <person name="de Jong P.J."/>
            <person name="Renfree M.B."/>
            <person name="Mardis E.R."/>
            <person name="Wilson R.K."/>
        </authorList>
    </citation>
    <scope>NUCLEOTIDE SEQUENCE [LARGE SCALE GENOMIC DNA]</scope>
    <source>
        <strain evidence="14 15">Glennie</strain>
    </source>
</reference>
<reference evidence="14" key="2">
    <citation type="submission" date="2025-08" db="UniProtKB">
        <authorList>
            <consortium name="Ensembl"/>
        </authorList>
    </citation>
    <scope>IDENTIFICATION</scope>
    <source>
        <strain evidence="14">Glennie</strain>
    </source>
</reference>
<evidence type="ECO:0000256" key="4">
    <source>
        <dbReference type="ARBA" id="ARBA00022702"/>
    </source>
</evidence>
<dbReference type="InParanoid" id="F7FHX2"/>
<comment type="subcellular location">
    <subcellularLocation>
        <location evidence="1">Secreted</location>
    </subcellularLocation>
</comment>
<dbReference type="CTD" id="7252"/>
<feature type="chain" id="PRO_5028124826" description="Thyrotropin subunit beta" evidence="12">
    <location>
        <begin position="17"/>
        <end position="129"/>
    </location>
</feature>
<name>F7FHX2_ORNAN</name>
<dbReference type="InterPro" id="IPR018245">
    <property type="entry name" value="Gonadotropin_bsu_CS"/>
</dbReference>
<dbReference type="Proteomes" id="UP000002279">
    <property type="component" value="Chromosome 7"/>
</dbReference>
<dbReference type="FunFam" id="2.10.90.10:FF:000007">
    <property type="entry name" value="Luteinizing hormone beta subunit"/>
    <property type="match status" value="1"/>
</dbReference>
<comment type="similarity">
    <text evidence="2">Belongs to the glycoprotein hormones subunit beta family.</text>
</comment>
<dbReference type="OMA" id="PTEYMMH"/>
<sequence length="129" mass="14456">MTPLFLMSVLFGLTFGQTMSFCVPTEYTMYIEKSECSYCLAVNTTICAGYCITRDPNGKIFLPKYALSQRVCTYDDLIYKTVEIPGCPQDVAAYYSYPMALSCKCGKCNTDHSDCVQEANQANYCSKLQ</sequence>
<dbReference type="PANTHER" id="PTHR11515:SF5">
    <property type="entry name" value="THYROTROPIN SUBUNIT BETA"/>
    <property type="match status" value="1"/>
</dbReference>
<keyword evidence="4" id="KW-0372">Hormone</keyword>
<evidence type="ECO:0000259" key="13">
    <source>
        <dbReference type="Pfam" id="PF00007"/>
    </source>
</evidence>
<dbReference type="InterPro" id="IPR001545">
    <property type="entry name" value="Gonadotropin_bsu"/>
</dbReference>
<dbReference type="FunCoup" id="F7FHX2">
    <property type="interactions" value="466"/>
</dbReference>
<evidence type="ECO:0000256" key="3">
    <source>
        <dbReference type="ARBA" id="ARBA00022525"/>
    </source>
</evidence>
<organism evidence="14 15">
    <name type="scientific">Ornithorhynchus anatinus</name>
    <name type="common">Duckbill platypus</name>
    <dbReference type="NCBI Taxonomy" id="9258"/>
    <lineage>
        <taxon>Eukaryota</taxon>
        <taxon>Metazoa</taxon>
        <taxon>Chordata</taxon>
        <taxon>Craniata</taxon>
        <taxon>Vertebrata</taxon>
        <taxon>Euteleostomi</taxon>
        <taxon>Mammalia</taxon>
        <taxon>Monotremata</taxon>
        <taxon>Ornithorhynchidae</taxon>
        <taxon>Ornithorhynchus</taxon>
    </lineage>
</organism>
<dbReference type="STRING" id="9258.ENSOANP00000007172"/>
<dbReference type="eggNOG" id="ENOG502S2JW">
    <property type="taxonomic scope" value="Eukaryota"/>
</dbReference>
<protein>
    <recommendedName>
        <fullName evidence="9">Thyrotropin subunit beta</fullName>
    </recommendedName>
    <alternativeName>
        <fullName evidence="10">Thyroid-stimulating hormone subunit beta</fullName>
    </alternativeName>
    <alternativeName>
        <fullName evidence="11">Thyrotropin beta chain</fullName>
    </alternativeName>
</protein>
<dbReference type="GO" id="GO:0005737">
    <property type="term" value="C:cytoplasm"/>
    <property type="evidence" value="ECO:0000318"/>
    <property type="project" value="GO_Central"/>
</dbReference>
<evidence type="ECO:0000313" key="14">
    <source>
        <dbReference type="Ensembl" id="ENSOANP00000007172.2"/>
    </source>
</evidence>
<keyword evidence="12" id="KW-0732">Signal</keyword>
<feature type="signal peptide" evidence="12">
    <location>
        <begin position="1"/>
        <end position="16"/>
    </location>
</feature>
<evidence type="ECO:0000313" key="15">
    <source>
        <dbReference type="Proteomes" id="UP000002279"/>
    </source>
</evidence>
<evidence type="ECO:0000256" key="8">
    <source>
        <dbReference type="ARBA" id="ARBA00038688"/>
    </source>
</evidence>
<feature type="domain" description="Glycoprotein hormone subunit beta" evidence="13">
    <location>
        <begin position="20"/>
        <end position="125"/>
    </location>
</feature>
<evidence type="ECO:0000256" key="2">
    <source>
        <dbReference type="ARBA" id="ARBA00006552"/>
    </source>
</evidence>
<comment type="function">
    <text evidence="7">Indispensable for the control of thyroid structure and metabolism.</text>
</comment>
<dbReference type="GeneTree" id="ENSGT00940000158152"/>
<evidence type="ECO:0000256" key="1">
    <source>
        <dbReference type="ARBA" id="ARBA00004613"/>
    </source>
</evidence>
<dbReference type="RefSeq" id="XP_007668199.1">
    <property type="nucleotide sequence ID" value="XM_007670009.4"/>
</dbReference>
<keyword evidence="15" id="KW-1185">Reference proteome</keyword>
<dbReference type="SMART" id="SM00068">
    <property type="entry name" value="GHB"/>
    <property type="match status" value="1"/>
</dbReference>
<dbReference type="AlphaFoldDB" id="F7FHX2"/>
<dbReference type="Ensembl" id="ENSOANT00000007174.2">
    <property type="protein sequence ID" value="ENSOANP00000007172.2"/>
    <property type="gene ID" value="ENSOANG00000004521.2"/>
</dbReference>
<dbReference type="PANTHER" id="PTHR11515">
    <property type="entry name" value="GLYCOPROTEIN HORMONE BETA CHAIN"/>
    <property type="match status" value="1"/>
</dbReference>
<dbReference type="KEGG" id="oaa:100074530"/>
<keyword evidence="3" id="KW-0964">Secreted</keyword>
<reference evidence="14" key="3">
    <citation type="submission" date="2025-09" db="UniProtKB">
        <authorList>
            <consortium name="Ensembl"/>
        </authorList>
    </citation>
    <scope>IDENTIFICATION</scope>
    <source>
        <strain evidence="14">Glennie</strain>
    </source>
</reference>
<dbReference type="OrthoDB" id="8866353at2759"/>
<evidence type="ECO:0000256" key="10">
    <source>
        <dbReference type="ARBA" id="ARBA00042284"/>
    </source>
</evidence>
<dbReference type="InterPro" id="IPR006208">
    <property type="entry name" value="Glyco_hormone_CN"/>
</dbReference>
<dbReference type="Pfam" id="PF00007">
    <property type="entry name" value="Cys_knot"/>
    <property type="match status" value="1"/>
</dbReference>
<dbReference type="HOGENOM" id="CLU_126319_0_2_1"/>
<proteinExistence type="inferred from homology"/>
<dbReference type="GO" id="GO:0007186">
    <property type="term" value="P:G protein-coupled receptor signaling pathway"/>
    <property type="evidence" value="ECO:0000318"/>
    <property type="project" value="GO_Central"/>
</dbReference>
<comment type="subunit">
    <text evidence="8">Heterodimer of a common alpha chain and a unique beta chain which confers biological specificity to thyrotropin, lutropin, follitropin and gonadotropin.</text>
</comment>
<dbReference type="GO" id="GO:0005179">
    <property type="term" value="F:hormone activity"/>
    <property type="evidence" value="ECO:0007669"/>
    <property type="project" value="UniProtKB-KW"/>
</dbReference>
<evidence type="ECO:0000256" key="9">
    <source>
        <dbReference type="ARBA" id="ARBA00039483"/>
    </source>
</evidence>
<keyword evidence="6" id="KW-0325">Glycoprotein</keyword>
<dbReference type="Gene3D" id="2.10.90.10">
    <property type="entry name" value="Cystine-knot cytokines"/>
    <property type="match status" value="1"/>
</dbReference>
<dbReference type="CDD" id="cd00069">
    <property type="entry name" value="GHB_like"/>
    <property type="match status" value="1"/>
</dbReference>
<dbReference type="PROSITE" id="PS00261">
    <property type="entry name" value="GLYCO_HORMONE_BETA_1"/>
    <property type="match status" value="1"/>
</dbReference>
<evidence type="ECO:0000256" key="6">
    <source>
        <dbReference type="ARBA" id="ARBA00023180"/>
    </source>
</evidence>
<dbReference type="Bgee" id="ENSOANG00000004521">
    <property type="expression patterns" value="Expressed in endometrium and 4 other cell types or tissues"/>
</dbReference>
<evidence type="ECO:0000256" key="5">
    <source>
        <dbReference type="ARBA" id="ARBA00023157"/>
    </source>
</evidence>
<gene>
    <name evidence="14" type="primary">TSHB</name>
</gene>
<accession>F7FHX2</accession>